<dbReference type="EMBL" id="CXWC01000001">
    <property type="protein sequence ID" value="CTQ64344.1"/>
    <property type="molecule type" value="Genomic_DNA"/>
</dbReference>
<organism evidence="3 4">
    <name type="scientific">Roseibium album</name>
    <dbReference type="NCBI Taxonomy" id="311410"/>
    <lineage>
        <taxon>Bacteria</taxon>
        <taxon>Pseudomonadati</taxon>
        <taxon>Pseudomonadota</taxon>
        <taxon>Alphaproteobacteria</taxon>
        <taxon>Hyphomicrobiales</taxon>
        <taxon>Stappiaceae</taxon>
        <taxon>Roseibium</taxon>
    </lineage>
</organism>
<reference evidence="4" key="1">
    <citation type="submission" date="2015-07" db="EMBL/GenBank/DDBJ databases">
        <authorList>
            <person name="Rodrigo-Torres Lidia"/>
            <person name="Arahal R.David."/>
        </authorList>
    </citation>
    <scope>NUCLEOTIDE SEQUENCE [LARGE SCALE GENOMIC DNA]</scope>
    <source>
        <strain evidence="4">CECT 5096</strain>
    </source>
</reference>
<feature type="transmembrane region" description="Helical" evidence="1">
    <location>
        <begin position="33"/>
        <end position="53"/>
    </location>
</feature>
<feature type="transmembrane region" description="Helical" evidence="1">
    <location>
        <begin position="130"/>
        <end position="155"/>
    </location>
</feature>
<dbReference type="OrthoDB" id="5862062at2"/>
<dbReference type="Pfam" id="PF14145">
    <property type="entry name" value="YrhK"/>
    <property type="match status" value="2"/>
</dbReference>
<evidence type="ECO:0000259" key="2">
    <source>
        <dbReference type="Pfam" id="PF14145"/>
    </source>
</evidence>
<gene>
    <name evidence="3" type="ORF">LA5096_00349</name>
</gene>
<evidence type="ECO:0000313" key="3">
    <source>
        <dbReference type="EMBL" id="CTQ64344.1"/>
    </source>
</evidence>
<evidence type="ECO:0000313" key="4">
    <source>
        <dbReference type="Proteomes" id="UP000049983"/>
    </source>
</evidence>
<feature type="transmembrane region" description="Helical" evidence="1">
    <location>
        <begin position="59"/>
        <end position="80"/>
    </location>
</feature>
<feature type="domain" description="YrhK" evidence="2">
    <location>
        <begin position="27"/>
        <end position="81"/>
    </location>
</feature>
<keyword evidence="1" id="KW-1133">Transmembrane helix</keyword>
<keyword evidence="1" id="KW-0472">Membrane</keyword>
<accession>A0A0M6ZS41</accession>
<dbReference type="InterPro" id="IPR025424">
    <property type="entry name" value="YrhK_domain"/>
</dbReference>
<dbReference type="PANTHER" id="PTHR34967">
    <property type="entry name" value="OS02G0257200 PROTEIN"/>
    <property type="match status" value="1"/>
</dbReference>
<keyword evidence="1" id="KW-0812">Transmembrane</keyword>
<proteinExistence type="predicted"/>
<name>A0A0M6ZS41_9HYPH</name>
<feature type="transmembrane region" description="Helical" evidence="1">
    <location>
        <begin position="167"/>
        <end position="188"/>
    </location>
</feature>
<feature type="domain" description="YrhK" evidence="2">
    <location>
        <begin position="98"/>
        <end position="152"/>
    </location>
</feature>
<dbReference type="PANTHER" id="PTHR34967:SF1">
    <property type="entry name" value="OS02G0257200 PROTEIN"/>
    <property type="match status" value="1"/>
</dbReference>
<protein>
    <recommendedName>
        <fullName evidence="2">YrhK domain-containing protein</fullName>
    </recommendedName>
</protein>
<dbReference type="AlphaFoldDB" id="A0A0M6ZS41"/>
<keyword evidence="4" id="KW-1185">Reference proteome</keyword>
<feature type="transmembrane region" description="Helical" evidence="1">
    <location>
        <begin position="200"/>
        <end position="223"/>
    </location>
</feature>
<feature type="transmembrane region" description="Helical" evidence="1">
    <location>
        <begin position="101"/>
        <end position="124"/>
    </location>
</feature>
<sequence length="244" mass="26853">MPHLFLNRPRNFDLLAKHETVRKDLVWESLNAALYKTGGVIFIIGSVLFFPAFAKYADVGAWSFIAGSVLYLVVTGHDLLEVFNAGRHRKGEPSVWDRLETLAALTYVTGTILFIVGSVCFLKRYDATEAGAYCFVVGSLLFVVGAVVNVLQIVTAGSLIKLQLMNLTALSFVTGSVLFAVASVPYLWTIESKSDARELFSYLAFLYLTGSILFLLGGVFNYWRALLVIRGVARSQKLKPAPAK</sequence>
<evidence type="ECO:0000256" key="1">
    <source>
        <dbReference type="SAM" id="Phobius"/>
    </source>
</evidence>
<dbReference type="STRING" id="311410.LA5095_02980"/>
<dbReference type="GeneID" id="97667813"/>
<dbReference type="Proteomes" id="UP000049983">
    <property type="component" value="Unassembled WGS sequence"/>
</dbReference>
<dbReference type="RefSeq" id="WP_055116216.1">
    <property type="nucleotide sequence ID" value="NZ_CXWA01000003.1"/>
</dbReference>